<evidence type="ECO:0000313" key="1">
    <source>
        <dbReference type="EMBL" id="KAJ7652956.1"/>
    </source>
</evidence>
<organism evidence="1 2">
    <name type="scientific">Mycena rosella</name>
    <name type="common">Pink bonnet</name>
    <name type="synonym">Agaricus rosellus</name>
    <dbReference type="NCBI Taxonomy" id="1033263"/>
    <lineage>
        <taxon>Eukaryota</taxon>
        <taxon>Fungi</taxon>
        <taxon>Dikarya</taxon>
        <taxon>Basidiomycota</taxon>
        <taxon>Agaricomycotina</taxon>
        <taxon>Agaricomycetes</taxon>
        <taxon>Agaricomycetidae</taxon>
        <taxon>Agaricales</taxon>
        <taxon>Marasmiineae</taxon>
        <taxon>Mycenaceae</taxon>
        <taxon>Mycena</taxon>
    </lineage>
</organism>
<dbReference type="Proteomes" id="UP001221757">
    <property type="component" value="Unassembled WGS sequence"/>
</dbReference>
<keyword evidence="2" id="KW-1185">Reference proteome</keyword>
<protein>
    <submittedName>
        <fullName evidence="1">Uncharacterized protein</fullName>
    </submittedName>
</protein>
<accession>A0AAD7CM78</accession>
<dbReference type="AlphaFoldDB" id="A0AAD7CM78"/>
<comment type="caution">
    <text evidence="1">The sequence shown here is derived from an EMBL/GenBank/DDBJ whole genome shotgun (WGS) entry which is preliminary data.</text>
</comment>
<dbReference type="EMBL" id="JARKIE010000341">
    <property type="protein sequence ID" value="KAJ7652956.1"/>
    <property type="molecule type" value="Genomic_DNA"/>
</dbReference>
<reference evidence="1" key="1">
    <citation type="submission" date="2023-03" db="EMBL/GenBank/DDBJ databases">
        <title>Massive genome expansion in bonnet fungi (Mycena s.s.) driven by repeated elements and novel gene families across ecological guilds.</title>
        <authorList>
            <consortium name="Lawrence Berkeley National Laboratory"/>
            <person name="Harder C.B."/>
            <person name="Miyauchi S."/>
            <person name="Viragh M."/>
            <person name="Kuo A."/>
            <person name="Thoen E."/>
            <person name="Andreopoulos B."/>
            <person name="Lu D."/>
            <person name="Skrede I."/>
            <person name="Drula E."/>
            <person name="Henrissat B."/>
            <person name="Morin E."/>
            <person name="Kohler A."/>
            <person name="Barry K."/>
            <person name="LaButti K."/>
            <person name="Morin E."/>
            <person name="Salamov A."/>
            <person name="Lipzen A."/>
            <person name="Mereny Z."/>
            <person name="Hegedus B."/>
            <person name="Baldrian P."/>
            <person name="Stursova M."/>
            <person name="Weitz H."/>
            <person name="Taylor A."/>
            <person name="Grigoriev I.V."/>
            <person name="Nagy L.G."/>
            <person name="Martin F."/>
            <person name="Kauserud H."/>
        </authorList>
    </citation>
    <scope>NUCLEOTIDE SEQUENCE</scope>
    <source>
        <strain evidence="1">CBHHK067</strain>
    </source>
</reference>
<name>A0AAD7CM78_MYCRO</name>
<sequence length="89" mass="9082">MLEPLEPLEPTSPEIDVHGAATESCTNVDAPTESLTLGADNGCIGFSEPDSTVGDSAVGEFFLENPGDSSVNTADEFIGSAGVKSFVCS</sequence>
<proteinExistence type="predicted"/>
<gene>
    <name evidence="1" type="ORF">B0H17DRAFT_1214829</name>
</gene>
<evidence type="ECO:0000313" key="2">
    <source>
        <dbReference type="Proteomes" id="UP001221757"/>
    </source>
</evidence>